<dbReference type="InParanoid" id="A0A395JHD1"/>
<name>A0A395JHD1_9GAMM</name>
<evidence type="ECO:0000256" key="1">
    <source>
        <dbReference type="SAM" id="MobiDB-lite"/>
    </source>
</evidence>
<dbReference type="InterPro" id="IPR011990">
    <property type="entry name" value="TPR-like_helical_dom_sf"/>
</dbReference>
<dbReference type="Gene3D" id="1.25.40.10">
    <property type="entry name" value="Tetratricopeptide repeat domain"/>
    <property type="match status" value="1"/>
</dbReference>
<gene>
    <name evidence="2" type="ORF">DFR28_1102</name>
</gene>
<evidence type="ECO:0000313" key="2">
    <source>
        <dbReference type="EMBL" id="RBP47039.1"/>
    </source>
</evidence>
<protein>
    <submittedName>
        <fullName evidence="2">Uncharacterized protein</fullName>
    </submittedName>
</protein>
<dbReference type="RefSeq" id="WP_113955924.1">
    <property type="nucleotide sequence ID" value="NZ_QNRT01000010.1"/>
</dbReference>
<keyword evidence="3" id="KW-1185">Reference proteome</keyword>
<evidence type="ECO:0000313" key="3">
    <source>
        <dbReference type="Proteomes" id="UP000253083"/>
    </source>
</evidence>
<feature type="region of interest" description="Disordered" evidence="1">
    <location>
        <begin position="32"/>
        <end position="63"/>
    </location>
</feature>
<dbReference type="Proteomes" id="UP000253083">
    <property type="component" value="Unassembled WGS sequence"/>
</dbReference>
<sequence>MKKKGLIVIAFIVLVAGVTASFLFSNTDQKNFSGSPTLEKNSSITKPSTPDEVILNSSPPPAVADEEYENKLQENDSIGDGNSNSEKSNQIQEIGVYRDSPAVLSDAFDELKSSADAGDLNAAYQLGELLQICALEPKTETEYTEAISKHFESPIERADEGYKLCKGITQEQLALSTKYLEQAAEGGDIEAMLSFFRATPLEIENYNDSYKPGSISEKKYLESLFERKVTYLNSAVDQGNIDAAIALGISYSDETAPTATGYDIEKALENLMLADLMDPGGTNIGAYIKYLAEKTPIHIFESVQRKTQKRFENSFSGKQFTYVDKPNKRK</sequence>
<comment type="caution">
    <text evidence="2">The sequence shown here is derived from an EMBL/GenBank/DDBJ whole genome shotgun (WGS) entry which is preliminary data.</text>
</comment>
<feature type="compositionally biased region" description="Polar residues" evidence="1">
    <location>
        <begin position="32"/>
        <end position="48"/>
    </location>
</feature>
<reference evidence="2 3" key="1">
    <citation type="submission" date="2018-06" db="EMBL/GenBank/DDBJ databases">
        <title>Genomic Encyclopedia of Type Strains, Phase IV (KMG-IV): sequencing the most valuable type-strain genomes for metagenomic binning, comparative biology and taxonomic classification.</title>
        <authorList>
            <person name="Goeker M."/>
        </authorList>
    </citation>
    <scope>NUCLEOTIDE SEQUENCE [LARGE SCALE GENOMIC DNA]</scope>
    <source>
        <strain evidence="2 3">DSM 24032</strain>
    </source>
</reference>
<proteinExistence type="predicted"/>
<accession>A0A395JHD1</accession>
<dbReference type="OrthoDB" id="5761831at2"/>
<organism evidence="2 3">
    <name type="scientific">Arenicella xantha</name>
    <dbReference type="NCBI Taxonomy" id="644221"/>
    <lineage>
        <taxon>Bacteria</taxon>
        <taxon>Pseudomonadati</taxon>
        <taxon>Pseudomonadota</taxon>
        <taxon>Gammaproteobacteria</taxon>
        <taxon>Arenicellales</taxon>
        <taxon>Arenicellaceae</taxon>
        <taxon>Arenicella</taxon>
    </lineage>
</organism>
<dbReference type="EMBL" id="QNRT01000010">
    <property type="protein sequence ID" value="RBP47039.1"/>
    <property type="molecule type" value="Genomic_DNA"/>
</dbReference>
<dbReference type="AlphaFoldDB" id="A0A395JHD1"/>